<comment type="caution">
    <text evidence="2">The sequence shown here is derived from an EMBL/GenBank/DDBJ whole genome shotgun (WGS) entry which is preliminary data.</text>
</comment>
<keyword evidence="3" id="KW-1185">Reference proteome</keyword>
<feature type="transmembrane region" description="Helical" evidence="1">
    <location>
        <begin position="12"/>
        <end position="30"/>
    </location>
</feature>
<evidence type="ECO:0000256" key="1">
    <source>
        <dbReference type="SAM" id="Phobius"/>
    </source>
</evidence>
<dbReference type="Proteomes" id="UP000711996">
    <property type="component" value="Unassembled WGS sequence"/>
</dbReference>
<accession>A0A9P5EZE7</accession>
<sequence>MSIRAIANLSNWSFGAMCILSALPFVGIPFPNQRAADYYAGKNRWISELSGGRLDSTQAGYAGAVLRIAVGTAVLVPATREAALLINGAIVTRGTMLAVRDGKPLLPQWGMLGIVAWCLVLGRVAR</sequence>
<feature type="transmembrane region" description="Helical" evidence="1">
    <location>
        <begin position="106"/>
        <end position="125"/>
    </location>
</feature>
<organism evidence="2 3">
    <name type="scientific">Colletotrichum siamense</name>
    <name type="common">Anthracnose fungus</name>
    <dbReference type="NCBI Taxonomy" id="690259"/>
    <lineage>
        <taxon>Eukaryota</taxon>
        <taxon>Fungi</taxon>
        <taxon>Dikarya</taxon>
        <taxon>Ascomycota</taxon>
        <taxon>Pezizomycotina</taxon>
        <taxon>Sordariomycetes</taxon>
        <taxon>Hypocreomycetidae</taxon>
        <taxon>Glomerellales</taxon>
        <taxon>Glomerellaceae</taxon>
        <taxon>Colletotrichum</taxon>
        <taxon>Colletotrichum gloeosporioides species complex</taxon>
    </lineage>
</organism>
<dbReference type="EMBL" id="QPMT01000008">
    <property type="protein sequence ID" value="KAF4862492.1"/>
    <property type="molecule type" value="Genomic_DNA"/>
</dbReference>
<evidence type="ECO:0000313" key="2">
    <source>
        <dbReference type="EMBL" id="KAF4862492.1"/>
    </source>
</evidence>
<dbReference type="AlphaFoldDB" id="A0A9P5EZE7"/>
<gene>
    <name evidence="2" type="ORF">CGCSCA2_v003724</name>
</gene>
<keyword evidence="1" id="KW-1133">Transmembrane helix</keyword>
<evidence type="ECO:0000313" key="3">
    <source>
        <dbReference type="Proteomes" id="UP000711996"/>
    </source>
</evidence>
<name>A0A9P5EZE7_COLSI</name>
<proteinExistence type="predicted"/>
<dbReference type="OrthoDB" id="2988756at2759"/>
<keyword evidence="1" id="KW-0812">Transmembrane</keyword>
<protein>
    <submittedName>
        <fullName evidence="2">Uncharacterized protein</fullName>
    </submittedName>
</protein>
<keyword evidence="1" id="KW-0472">Membrane</keyword>
<reference evidence="2" key="1">
    <citation type="submission" date="2019-06" db="EMBL/GenBank/DDBJ databases">
        <authorList>
            <person name="Gan P."/>
            <person name="Shirasu K."/>
        </authorList>
    </citation>
    <scope>NUCLEOTIDE SEQUENCE [LARGE SCALE GENOMIC DNA]</scope>
    <source>
        <strain evidence="2">CAD2</strain>
    </source>
</reference>